<dbReference type="GO" id="GO:0008811">
    <property type="term" value="F:chloramphenicol O-acetyltransferase activity"/>
    <property type="evidence" value="ECO:0007669"/>
    <property type="project" value="InterPro"/>
</dbReference>
<dbReference type="Proteomes" id="UP000059672">
    <property type="component" value="Chromosome"/>
</dbReference>
<dbReference type="Gene3D" id="3.30.559.10">
    <property type="entry name" value="Chloramphenicol acetyltransferase-like domain"/>
    <property type="match status" value="1"/>
</dbReference>
<keyword evidence="2" id="KW-1185">Reference proteome</keyword>
<organism evidence="1 2">
    <name type="scientific">Lutibacter profundi</name>
    <dbReference type="NCBI Taxonomy" id="1622118"/>
    <lineage>
        <taxon>Bacteria</taxon>
        <taxon>Pseudomonadati</taxon>
        <taxon>Bacteroidota</taxon>
        <taxon>Flavobacteriia</taxon>
        <taxon>Flavobacteriales</taxon>
        <taxon>Flavobacteriaceae</taxon>
        <taxon>Lutibacter</taxon>
    </lineage>
</organism>
<dbReference type="InterPro" id="IPR001707">
    <property type="entry name" value="Cmp_AcTrfase"/>
</dbReference>
<dbReference type="KEGG" id="lut:Lupro_04560"/>
<reference evidence="1 2" key="2">
    <citation type="journal article" date="2016" name="Int. J. Syst. Evol. Microbiol.">
        <title>Lutibacter profundi sp. nov., isolated from a deep-sea hydrothermal system on the Arctic Mid-Ocean Ridge and emended description of the genus Lutibacter.</title>
        <authorList>
            <person name="Le Moine Bauer S."/>
            <person name="Roalkvam I."/>
            <person name="Steen I.H."/>
            <person name="Dahle H."/>
        </authorList>
    </citation>
    <scope>NUCLEOTIDE SEQUENCE [LARGE SCALE GENOMIC DNA]</scope>
    <source>
        <strain evidence="1 2">LP1</strain>
    </source>
</reference>
<gene>
    <name evidence="1" type="ORF">Lupro_04560</name>
</gene>
<dbReference type="EMBL" id="CP013355">
    <property type="protein sequence ID" value="AMC10557.1"/>
    <property type="molecule type" value="Genomic_DNA"/>
</dbReference>
<evidence type="ECO:0008006" key="3">
    <source>
        <dbReference type="Google" id="ProtNLM"/>
    </source>
</evidence>
<dbReference type="STRING" id="1622118.Lupro_04560"/>
<dbReference type="SMART" id="SM01059">
    <property type="entry name" value="CAT"/>
    <property type="match status" value="1"/>
</dbReference>
<dbReference type="RefSeq" id="WP_068206694.1">
    <property type="nucleotide sequence ID" value="NZ_CP013355.1"/>
</dbReference>
<dbReference type="PANTHER" id="PTHR38474:SF1">
    <property type="entry name" value="SLR0299 PROTEIN"/>
    <property type="match status" value="1"/>
</dbReference>
<protein>
    <recommendedName>
        <fullName evidence="3">Chloramphenicol acetyltransferase</fullName>
    </recommendedName>
</protein>
<dbReference type="SUPFAM" id="SSF52777">
    <property type="entry name" value="CoA-dependent acyltransferases"/>
    <property type="match status" value="1"/>
</dbReference>
<proteinExistence type="predicted"/>
<evidence type="ECO:0000313" key="1">
    <source>
        <dbReference type="EMBL" id="AMC10557.1"/>
    </source>
</evidence>
<evidence type="ECO:0000313" key="2">
    <source>
        <dbReference type="Proteomes" id="UP000059672"/>
    </source>
</evidence>
<dbReference type="PANTHER" id="PTHR38474">
    <property type="entry name" value="SLR0299 PROTEIN"/>
    <property type="match status" value="1"/>
</dbReference>
<accession>A0A120IE50</accession>
<reference evidence="2" key="1">
    <citation type="submission" date="2015-12" db="EMBL/GenBank/DDBJ databases">
        <title>Complete genome sequence of Lutibacter profundus strain LP1.</title>
        <authorList>
            <person name="Wissuwa J."/>
            <person name="Le Moine Bauer S."/>
            <person name="Stokke R."/>
            <person name="Dahle H."/>
            <person name="Steen I.H."/>
        </authorList>
    </citation>
    <scope>NUCLEOTIDE SEQUENCE [LARGE SCALE GENOMIC DNA]</scope>
    <source>
        <strain evidence="2">LP1</strain>
    </source>
</reference>
<dbReference type="OrthoDB" id="9801766at2"/>
<dbReference type="InterPro" id="IPR023213">
    <property type="entry name" value="CAT-like_dom_sf"/>
</dbReference>
<dbReference type="Pfam" id="PF00302">
    <property type="entry name" value="CAT"/>
    <property type="match status" value="1"/>
</dbReference>
<name>A0A120IE50_9FLAO</name>
<sequence>MKEFDVDNWYRKSQYQFFKTYKDPFFNITSNLDVTNLYNYCKKNQLSFSLACIFIAVKCVNQIEEFKLRIYNNKVVKFDEINIGSTVLNDDNTFSFCYFNAEKSLEIFVERGKKVIENHQKGIDFNPALNALDLVHCSTLPWISFTGFKHARKGDEGEKGIPKLVFGKFFKDGDRKKIAFSVEVHHALMDGYHVALLLEKMENYIQNL</sequence>
<dbReference type="AlphaFoldDB" id="A0A120IE50"/>